<reference evidence="3" key="1">
    <citation type="journal article" date="2021" name="Nat. Commun.">
        <title>Genomic analyses provide insights into spinach domestication and the genetic basis of agronomic traits.</title>
        <authorList>
            <person name="Cai X."/>
            <person name="Sun X."/>
            <person name="Xu C."/>
            <person name="Sun H."/>
            <person name="Wang X."/>
            <person name="Ge C."/>
            <person name="Zhang Z."/>
            <person name="Wang Q."/>
            <person name="Fei Z."/>
            <person name="Jiao C."/>
            <person name="Wang Q."/>
        </authorList>
    </citation>
    <scope>NUCLEOTIDE SEQUENCE [LARGE SCALE GENOMIC DNA]</scope>
    <source>
        <strain evidence="3">cv. Varoflay</strain>
    </source>
</reference>
<evidence type="ECO:0000313" key="3">
    <source>
        <dbReference type="Proteomes" id="UP000813463"/>
    </source>
</evidence>
<gene>
    <name evidence="4" type="primary">LOC130472251</name>
</gene>
<proteinExistence type="predicted"/>
<dbReference type="Proteomes" id="UP000813463">
    <property type="component" value="Chromosome 4"/>
</dbReference>
<evidence type="ECO:0000256" key="2">
    <source>
        <dbReference type="SAM" id="Phobius"/>
    </source>
</evidence>
<keyword evidence="1" id="KW-0677">Repeat</keyword>
<dbReference type="InterPro" id="IPR002885">
    <property type="entry name" value="PPR_rpt"/>
</dbReference>
<dbReference type="InterPro" id="IPR046960">
    <property type="entry name" value="PPR_At4g14850-like_plant"/>
</dbReference>
<dbReference type="RefSeq" id="XP_056698752.1">
    <property type="nucleotide sequence ID" value="XM_056842774.1"/>
</dbReference>
<keyword evidence="2" id="KW-1133">Transmembrane helix</keyword>
<keyword evidence="2" id="KW-0812">Transmembrane</keyword>
<accession>A0ABM3RT14</accession>
<dbReference type="GeneID" id="130472251"/>
<evidence type="ECO:0000313" key="4">
    <source>
        <dbReference type="RefSeq" id="XP_056698752.1"/>
    </source>
</evidence>
<dbReference type="PANTHER" id="PTHR47926">
    <property type="entry name" value="PENTATRICOPEPTIDE REPEAT-CONTAINING PROTEIN"/>
    <property type="match status" value="1"/>
</dbReference>
<evidence type="ECO:0000256" key="1">
    <source>
        <dbReference type="ARBA" id="ARBA00022737"/>
    </source>
</evidence>
<feature type="transmembrane region" description="Helical" evidence="2">
    <location>
        <begin position="57"/>
        <end position="78"/>
    </location>
</feature>
<protein>
    <submittedName>
        <fullName evidence="4">Pentatricopeptide repeat-containing protein At1g18485-like</fullName>
    </submittedName>
</protein>
<dbReference type="SUPFAM" id="SSF48439">
    <property type="entry name" value="Protein prenylyltransferase"/>
    <property type="match status" value="1"/>
</dbReference>
<dbReference type="Pfam" id="PF01535">
    <property type="entry name" value="PPR"/>
    <property type="match status" value="2"/>
</dbReference>
<dbReference type="InterPro" id="IPR011990">
    <property type="entry name" value="TPR-like_helical_dom_sf"/>
</dbReference>
<dbReference type="Gene3D" id="1.25.40.10">
    <property type="entry name" value="Tetratricopeptide repeat domain"/>
    <property type="match status" value="1"/>
</dbReference>
<sequence length="293" mass="33784">MPNRELDNWNSLIIESLHNRNPRNCFGMFKKMMEENIWQNLVSLINLLRASTKVKSLTLGVLVHGIIVISGLIPNLVVRTALLTMYSKLGSLKNASLMFKVEKLINRKWEGERSPFTPFYGFDDAVDILQKSIRQARRRRAIDEIKFYDKEAVEISAKLLEKLHCLELQNYNPEFYTAWNYRKLDVEYFLSQPGSNPVSILNEELRVNQCVNSEKTLSLNFDVSGVLFDRSDKELFCLVKCSLQMYAKFGEADPSRLLFDHLYPKGLIARTAMISSYAQIGYTSEALDIFICN</sequence>
<keyword evidence="3" id="KW-1185">Reference proteome</keyword>
<reference evidence="4" key="2">
    <citation type="submission" date="2025-08" db="UniProtKB">
        <authorList>
            <consortium name="RefSeq"/>
        </authorList>
    </citation>
    <scope>IDENTIFICATION</scope>
    <source>
        <tissue evidence="4">Leaf</tissue>
    </source>
</reference>
<keyword evidence="2" id="KW-0472">Membrane</keyword>
<organism evidence="3 4">
    <name type="scientific">Spinacia oleracea</name>
    <name type="common">Spinach</name>
    <dbReference type="NCBI Taxonomy" id="3562"/>
    <lineage>
        <taxon>Eukaryota</taxon>
        <taxon>Viridiplantae</taxon>
        <taxon>Streptophyta</taxon>
        <taxon>Embryophyta</taxon>
        <taxon>Tracheophyta</taxon>
        <taxon>Spermatophyta</taxon>
        <taxon>Magnoliopsida</taxon>
        <taxon>eudicotyledons</taxon>
        <taxon>Gunneridae</taxon>
        <taxon>Pentapetalae</taxon>
        <taxon>Caryophyllales</taxon>
        <taxon>Chenopodiaceae</taxon>
        <taxon>Chenopodioideae</taxon>
        <taxon>Anserineae</taxon>
        <taxon>Spinacia</taxon>
    </lineage>
</organism>
<name>A0ABM3RT14_SPIOL</name>